<dbReference type="HOGENOM" id="CLU_080106_0_0_11"/>
<evidence type="ECO:0000313" key="3">
    <source>
        <dbReference type="Proteomes" id="UP000002198"/>
    </source>
</evidence>
<accession>Q6NID0</accession>
<dbReference type="Proteomes" id="UP000002198">
    <property type="component" value="Chromosome"/>
</dbReference>
<dbReference type="KEGG" id="cdi:DIP0847"/>
<proteinExistence type="predicted"/>
<keyword evidence="3" id="KW-1185">Reference proteome</keyword>
<organism evidence="2 3">
    <name type="scientific">Corynebacterium diphtheriae (strain ATCC 700971 / NCTC 13129 / Biotype gravis)</name>
    <dbReference type="NCBI Taxonomy" id="257309"/>
    <lineage>
        <taxon>Bacteria</taxon>
        <taxon>Bacillati</taxon>
        <taxon>Actinomycetota</taxon>
        <taxon>Actinomycetes</taxon>
        <taxon>Mycobacteriales</taxon>
        <taxon>Corynebacteriaceae</taxon>
        <taxon>Corynebacterium</taxon>
    </lineage>
</organism>
<reference evidence="2 3" key="1">
    <citation type="journal article" date="2003" name="Nucleic Acids Res.">
        <title>The complete genome sequence and analysis of Corynebacterium diphtheriae NCTC13129.</title>
        <authorList>
            <person name="Cerdeno-Tarraga A.M."/>
            <person name="Efstratiou A."/>
            <person name="Dover L.G."/>
            <person name="Holden M.T.G."/>
            <person name="Pallen M."/>
            <person name="Bentley S.D."/>
            <person name="Besra G.S."/>
            <person name="Churcher C."/>
            <person name="James K.D."/>
            <person name="De Zoysa A."/>
            <person name="Chillingworth T."/>
            <person name="Cronin A."/>
            <person name="Dowd L."/>
            <person name="Feltwell T."/>
            <person name="Hamlin N."/>
            <person name="Holroyd S."/>
            <person name="Jagels K."/>
            <person name="Moule S."/>
            <person name="Quail M.A."/>
            <person name="Rabbinowitsch E."/>
            <person name="Rutherford K."/>
            <person name="Thomson N.R."/>
            <person name="Unwin L."/>
            <person name="Whitehead S."/>
            <person name="Barrell B.G.Parkhill.J."/>
        </authorList>
    </citation>
    <scope>NUCLEOTIDE SEQUENCE [LARGE SCALE GENOMIC DNA]</scope>
    <source>
        <strain evidence="3">ATCC 700971 / NCTC 13129 / Biotype gravis</strain>
    </source>
</reference>
<dbReference type="AlphaFoldDB" id="Q6NID0"/>
<dbReference type="STRING" id="257309.DIP0847"/>
<sequence>MYKRWVLRHILDSFSAGKWHVYRVRHEAGSLGTCIFHLTGRQVTLLHESLTELAELAPQCSDTPTVRGVLAESQDLVRNAIDHGERPQALVEWFSRLVTDVLHSEAIADMTGGAQLVLTGAIGRGDALPSSPIKWLTVGESHVDTTPVSDLITSVGLVAEHTRLGPTARTKQEWLSMIGTAQGSDLAVFADAGTWCLEEVVALPDHRPLLIDAIEHRPPTLRIHDGLPSRDMVVDIRKDLLYPIIAIARWAGVAAHSTDFSTRRRIPAAVAAGILTTSQADFLRQAWDAGLQLQFRRWTDRVHSHAATAESLPAIQRSIYGASSRLVSDVIRALAQQYGIPLKS</sequence>
<name>Q6NID0_CORDI</name>
<feature type="domain" description="DUF294" evidence="1">
    <location>
        <begin position="212"/>
        <end position="306"/>
    </location>
</feature>
<protein>
    <recommendedName>
        <fullName evidence="1">DUF294 domain-containing protein</fullName>
    </recommendedName>
</protein>
<dbReference type="InterPro" id="IPR018821">
    <property type="entry name" value="DUF294_put_nucleoTrafse_sb-bd"/>
</dbReference>
<dbReference type="Pfam" id="PF10335">
    <property type="entry name" value="DUF294_C"/>
    <property type="match status" value="1"/>
</dbReference>
<dbReference type="EMBL" id="BX248356">
    <property type="protein sequence ID" value="CAE49363.1"/>
    <property type="molecule type" value="Genomic_DNA"/>
</dbReference>
<gene>
    <name evidence="2" type="ordered locus">DIP0847</name>
</gene>
<evidence type="ECO:0000313" key="2">
    <source>
        <dbReference type="EMBL" id="CAE49363.1"/>
    </source>
</evidence>
<evidence type="ECO:0000259" key="1">
    <source>
        <dbReference type="Pfam" id="PF10335"/>
    </source>
</evidence>